<sequence>MEEFLSQLAKDMISYFHHEKDLEKRSIED</sequence>
<comment type="caution">
    <text evidence="1">The sequence shown here is derived from an EMBL/GenBank/DDBJ whole genome shotgun (WGS) entry which is preliminary data.</text>
</comment>
<keyword evidence="2" id="KW-1185">Reference proteome</keyword>
<accession>A0A242K0G9</accession>
<reference evidence="1 2" key="1">
    <citation type="submission" date="2017-05" db="EMBL/GenBank/DDBJ databases">
        <title>The Genome Sequence of Enterococcus sp. 10A9_DIV0425.</title>
        <authorList>
            <consortium name="The Broad Institute Genomics Platform"/>
            <consortium name="The Broad Institute Genomic Center for Infectious Diseases"/>
            <person name="Earl A."/>
            <person name="Manson A."/>
            <person name="Schwartman J."/>
            <person name="Gilmore M."/>
            <person name="Abouelleil A."/>
            <person name="Cao P."/>
            <person name="Chapman S."/>
            <person name="Cusick C."/>
            <person name="Shea T."/>
            <person name="Young S."/>
            <person name="Neafsey D."/>
            <person name="Nusbaum C."/>
            <person name="Birren B."/>
        </authorList>
    </citation>
    <scope>NUCLEOTIDE SEQUENCE [LARGE SCALE GENOMIC DNA]</scope>
    <source>
        <strain evidence="1 2">10A9_DIV0425</strain>
    </source>
</reference>
<evidence type="ECO:0000313" key="1">
    <source>
        <dbReference type="EMBL" id="OTP11075.1"/>
    </source>
</evidence>
<dbReference type="Proteomes" id="UP000194933">
    <property type="component" value="Unassembled WGS sequence"/>
</dbReference>
<gene>
    <name evidence="1" type="ORF">A5844_001209</name>
</gene>
<dbReference type="AlphaFoldDB" id="A0A242K0G9"/>
<organism evidence="1 2">
    <name type="scientific">Candidatus Enterococcus wittei</name>
    <dbReference type="NCBI Taxonomy" id="1987383"/>
    <lineage>
        <taxon>Bacteria</taxon>
        <taxon>Bacillati</taxon>
        <taxon>Bacillota</taxon>
        <taxon>Bacilli</taxon>
        <taxon>Lactobacillales</taxon>
        <taxon>Enterococcaceae</taxon>
        <taxon>Enterococcus</taxon>
    </lineage>
</organism>
<protein>
    <submittedName>
        <fullName evidence="1">Uncharacterized protein</fullName>
    </submittedName>
</protein>
<name>A0A242K0G9_9ENTE</name>
<proteinExistence type="predicted"/>
<dbReference type="EMBL" id="NGMO01000002">
    <property type="protein sequence ID" value="OTP11075.1"/>
    <property type="molecule type" value="Genomic_DNA"/>
</dbReference>
<evidence type="ECO:0000313" key="2">
    <source>
        <dbReference type="Proteomes" id="UP000194933"/>
    </source>
</evidence>
<dbReference type="STRING" id="1987383.A5844_001209"/>